<dbReference type="Proteomes" id="UP001149140">
    <property type="component" value="Unassembled WGS sequence"/>
</dbReference>
<evidence type="ECO:0000256" key="1">
    <source>
        <dbReference type="SAM" id="MobiDB-lite"/>
    </source>
</evidence>
<name>A0A9X3N9B8_9ACTN</name>
<proteinExistence type="predicted"/>
<organism evidence="2 3">
    <name type="scientific">Solirubrobacter ginsenosidimutans</name>
    <dbReference type="NCBI Taxonomy" id="490573"/>
    <lineage>
        <taxon>Bacteria</taxon>
        <taxon>Bacillati</taxon>
        <taxon>Actinomycetota</taxon>
        <taxon>Thermoleophilia</taxon>
        <taxon>Solirubrobacterales</taxon>
        <taxon>Solirubrobacteraceae</taxon>
        <taxon>Solirubrobacter</taxon>
    </lineage>
</organism>
<evidence type="ECO:0000313" key="3">
    <source>
        <dbReference type="Proteomes" id="UP001149140"/>
    </source>
</evidence>
<dbReference type="RefSeq" id="WP_270046522.1">
    <property type="nucleotide sequence ID" value="NZ_JAPDOD010000096.1"/>
</dbReference>
<accession>A0A9X3N9B8</accession>
<dbReference type="EMBL" id="JAPDOD010000096">
    <property type="protein sequence ID" value="MDA0167273.1"/>
    <property type="molecule type" value="Genomic_DNA"/>
</dbReference>
<comment type="caution">
    <text evidence="2">The sequence shown here is derived from an EMBL/GenBank/DDBJ whole genome shotgun (WGS) entry which is preliminary data.</text>
</comment>
<keyword evidence="3" id="KW-1185">Reference proteome</keyword>
<reference evidence="2" key="1">
    <citation type="submission" date="2022-10" db="EMBL/GenBank/DDBJ databases">
        <title>The WGS of Solirubrobacter ginsenosidimutans DSM 21036.</title>
        <authorList>
            <person name="Jiang Z."/>
        </authorList>
    </citation>
    <scope>NUCLEOTIDE SEQUENCE</scope>
    <source>
        <strain evidence="2">DSM 21036</strain>
    </source>
</reference>
<feature type="compositionally biased region" description="Low complexity" evidence="1">
    <location>
        <begin position="71"/>
        <end position="85"/>
    </location>
</feature>
<feature type="region of interest" description="Disordered" evidence="1">
    <location>
        <begin position="53"/>
        <end position="103"/>
    </location>
</feature>
<gene>
    <name evidence="2" type="ORF">OM076_43840</name>
</gene>
<sequence length="103" mass="10751">MRSAAGGLIIAVTLGVSRREIEGVGDELEPGQAAGMILVEHVWARDLAEAIESTGGGSSRRACSGPKICRRSSPSSRGPASPSRASSRRDDADARPIDHRRGS</sequence>
<evidence type="ECO:0000313" key="2">
    <source>
        <dbReference type="EMBL" id="MDA0167273.1"/>
    </source>
</evidence>
<feature type="compositionally biased region" description="Basic and acidic residues" evidence="1">
    <location>
        <begin position="87"/>
        <end position="103"/>
    </location>
</feature>
<dbReference type="AlphaFoldDB" id="A0A9X3N9B8"/>
<protein>
    <submittedName>
        <fullName evidence="2">Uncharacterized protein</fullName>
    </submittedName>
</protein>